<name>A0ABD3B4W0_9GENT</name>
<dbReference type="PANTHER" id="PTHR46084:SF4">
    <property type="entry name" value="PROTEIN KINASE DOMAIN-CONTAINING PROTEIN"/>
    <property type="match status" value="1"/>
</dbReference>
<dbReference type="Pfam" id="PF07714">
    <property type="entry name" value="PK_Tyr_Ser-Thr"/>
    <property type="match status" value="1"/>
</dbReference>
<dbReference type="InterPro" id="IPR011009">
    <property type="entry name" value="Kinase-like_dom_sf"/>
</dbReference>
<evidence type="ECO:0000256" key="1">
    <source>
        <dbReference type="ARBA" id="ARBA00004479"/>
    </source>
</evidence>
<evidence type="ECO:0000313" key="9">
    <source>
        <dbReference type="EMBL" id="KAL3538553.1"/>
    </source>
</evidence>
<reference evidence="9 10" key="1">
    <citation type="submission" date="2024-11" db="EMBL/GenBank/DDBJ databases">
        <title>A near-complete genome assembly of Cinchona calisaya.</title>
        <authorList>
            <person name="Lian D.C."/>
            <person name="Zhao X.W."/>
            <person name="Wei L."/>
        </authorList>
    </citation>
    <scope>NUCLEOTIDE SEQUENCE [LARGE SCALE GENOMIC DNA]</scope>
    <source>
        <tissue evidence="9">Nenye</tissue>
    </source>
</reference>
<keyword evidence="5" id="KW-0472">Membrane</keyword>
<evidence type="ECO:0000256" key="4">
    <source>
        <dbReference type="ARBA" id="ARBA00022989"/>
    </source>
</evidence>
<evidence type="ECO:0000256" key="7">
    <source>
        <dbReference type="SAM" id="MobiDB-lite"/>
    </source>
</evidence>
<sequence>MCIARMVVLPWLDVCDDSHHCKIAHQQGLHRAAKDWMTYFLPYITNDDKPLFVNIMDPSLIMDEHLFIEVWAVAIIAKACLSPEPSESPQMTYILEALQNAKFIRLSTLASPQSGAVGPSPVKSRKPERNKPGVPKLKRSELHTAWEDFSNVIGSSSAGTSYKRTLSGGVEIIDTLSKVDHKNFENLLGYCEEEEPFRRMMVFDPQELEFLGNSSVLTEDYAAKISDFSFWNEVATVEMESNPQSNVYSFGVLLFEIVTGRLPYSVGSSPPNDWASDYLGGEQPLRDMVDPTLNSFQDEQLERIDEIMRSCVHPNPSRRPEMREVTARLREKKMHFFLATLNVVYVLNAPKPIENDEETLANTHVRQK</sequence>
<evidence type="ECO:0000259" key="8">
    <source>
        <dbReference type="Pfam" id="PF07714"/>
    </source>
</evidence>
<evidence type="ECO:0000256" key="6">
    <source>
        <dbReference type="ARBA" id="ARBA00037847"/>
    </source>
</evidence>
<accession>A0ABD3B4W0</accession>
<protein>
    <recommendedName>
        <fullName evidence="8">Serine-threonine/tyrosine-protein kinase catalytic domain-containing protein</fullName>
    </recommendedName>
</protein>
<keyword evidence="10" id="KW-1185">Reference proteome</keyword>
<comment type="caution">
    <text evidence="9">The sequence shown here is derived from an EMBL/GenBank/DDBJ whole genome shotgun (WGS) entry which is preliminary data.</text>
</comment>
<evidence type="ECO:0000313" key="10">
    <source>
        <dbReference type="Proteomes" id="UP001630127"/>
    </source>
</evidence>
<feature type="region of interest" description="Disordered" evidence="7">
    <location>
        <begin position="112"/>
        <end position="137"/>
    </location>
</feature>
<dbReference type="InterPro" id="IPR001245">
    <property type="entry name" value="Ser-Thr/Tyr_kinase_cat_dom"/>
</dbReference>
<dbReference type="EMBL" id="JBJUIK010000001">
    <property type="protein sequence ID" value="KAL3538553.1"/>
    <property type="molecule type" value="Genomic_DNA"/>
</dbReference>
<proteinExistence type="predicted"/>
<evidence type="ECO:0000256" key="3">
    <source>
        <dbReference type="ARBA" id="ARBA00022729"/>
    </source>
</evidence>
<dbReference type="Gene3D" id="1.10.510.10">
    <property type="entry name" value="Transferase(Phosphotransferase) domain 1"/>
    <property type="match status" value="1"/>
</dbReference>
<gene>
    <name evidence="9" type="ORF">ACH5RR_001919</name>
</gene>
<evidence type="ECO:0000256" key="2">
    <source>
        <dbReference type="ARBA" id="ARBA00022692"/>
    </source>
</evidence>
<evidence type="ECO:0000256" key="5">
    <source>
        <dbReference type="ARBA" id="ARBA00023136"/>
    </source>
</evidence>
<dbReference type="AlphaFoldDB" id="A0ABD3B4W0"/>
<keyword evidence="2" id="KW-0812">Transmembrane</keyword>
<dbReference type="PANTHER" id="PTHR46084">
    <property type="entry name" value="PROTEIN MALE DISCOVERER 2"/>
    <property type="match status" value="1"/>
</dbReference>
<organism evidence="9 10">
    <name type="scientific">Cinchona calisaya</name>
    <dbReference type="NCBI Taxonomy" id="153742"/>
    <lineage>
        <taxon>Eukaryota</taxon>
        <taxon>Viridiplantae</taxon>
        <taxon>Streptophyta</taxon>
        <taxon>Embryophyta</taxon>
        <taxon>Tracheophyta</taxon>
        <taxon>Spermatophyta</taxon>
        <taxon>Magnoliopsida</taxon>
        <taxon>eudicotyledons</taxon>
        <taxon>Gunneridae</taxon>
        <taxon>Pentapetalae</taxon>
        <taxon>asterids</taxon>
        <taxon>lamiids</taxon>
        <taxon>Gentianales</taxon>
        <taxon>Rubiaceae</taxon>
        <taxon>Cinchonoideae</taxon>
        <taxon>Cinchoneae</taxon>
        <taxon>Cinchona</taxon>
    </lineage>
</organism>
<keyword evidence="4" id="KW-1133">Transmembrane helix</keyword>
<comment type="subcellular location">
    <subcellularLocation>
        <location evidence="6">Endomembrane system</location>
        <topology evidence="6">Single-pass membrane protein</topology>
    </subcellularLocation>
    <subcellularLocation>
        <location evidence="1">Membrane</location>
        <topology evidence="1">Single-pass type I membrane protein</topology>
    </subcellularLocation>
</comment>
<dbReference type="GO" id="GO:0012505">
    <property type="term" value="C:endomembrane system"/>
    <property type="evidence" value="ECO:0007669"/>
    <property type="project" value="UniProtKB-SubCell"/>
</dbReference>
<dbReference type="SUPFAM" id="SSF56112">
    <property type="entry name" value="Protein kinase-like (PK-like)"/>
    <property type="match status" value="1"/>
</dbReference>
<feature type="domain" description="Serine-threonine/tyrosine-protein kinase catalytic" evidence="8">
    <location>
        <begin position="239"/>
        <end position="329"/>
    </location>
</feature>
<dbReference type="Proteomes" id="UP001630127">
    <property type="component" value="Unassembled WGS sequence"/>
</dbReference>
<keyword evidence="3" id="KW-0732">Signal</keyword>